<dbReference type="SUPFAM" id="SSF81327">
    <property type="entry name" value="Small-conductance potassium channel"/>
    <property type="match status" value="1"/>
</dbReference>
<keyword evidence="6 9" id="KW-0472">Membrane</keyword>
<dbReference type="InterPro" id="IPR036122">
    <property type="entry name" value="CaM-bd_dom_sf"/>
</dbReference>
<keyword evidence="4 9" id="KW-1133">Transmembrane helix</keyword>
<protein>
    <recommendedName>
        <fullName evidence="10">Calmodulin-binding domain-containing protein</fullName>
    </recommendedName>
</protein>
<feature type="region of interest" description="Disordered" evidence="8">
    <location>
        <begin position="270"/>
        <end position="296"/>
    </location>
</feature>
<dbReference type="Pfam" id="PF07885">
    <property type="entry name" value="Ion_trans_2"/>
    <property type="match status" value="1"/>
</dbReference>
<feature type="transmembrane region" description="Helical" evidence="9">
    <location>
        <begin position="755"/>
        <end position="784"/>
    </location>
</feature>
<feature type="region of interest" description="Disordered" evidence="8">
    <location>
        <begin position="1012"/>
        <end position="1040"/>
    </location>
</feature>
<evidence type="ECO:0000256" key="4">
    <source>
        <dbReference type="ARBA" id="ARBA00022989"/>
    </source>
</evidence>
<comment type="subcellular location">
    <subcellularLocation>
        <location evidence="1">Membrane</location>
        <topology evidence="1">Multi-pass membrane protein</topology>
    </subcellularLocation>
</comment>
<evidence type="ECO:0000313" key="12">
    <source>
        <dbReference type="Proteomes" id="UP001620645"/>
    </source>
</evidence>
<keyword evidence="5" id="KW-0406">Ion transport</keyword>
<dbReference type="GO" id="GO:0016020">
    <property type="term" value="C:membrane"/>
    <property type="evidence" value="ECO:0007669"/>
    <property type="project" value="UniProtKB-SubCell"/>
</dbReference>
<evidence type="ECO:0000259" key="10">
    <source>
        <dbReference type="SMART" id="SM01053"/>
    </source>
</evidence>
<evidence type="ECO:0000256" key="6">
    <source>
        <dbReference type="ARBA" id="ARBA00023136"/>
    </source>
</evidence>
<evidence type="ECO:0000256" key="8">
    <source>
        <dbReference type="SAM" id="MobiDB-lite"/>
    </source>
</evidence>
<dbReference type="InterPro" id="IPR004178">
    <property type="entry name" value="CaM-bd_dom"/>
</dbReference>
<feature type="transmembrane region" description="Helical" evidence="9">
    <location>
        <begin position="711"/>
        <end position="735"/>
    </location>
</feature>
<keyword evidence="3 9" id="KW-0812">Transmembrane</keyword>
<feature type="region of interest" description="Disordered" evidence="8">
    <location>
        <begin position="322"/>
        <end position="344"/>
    </location>
</feature>
<feature type="compositionally biased region" description="Gly residues" evidence="8">
    <location>
        <begin position="534"/>
        <end position="543"/>
    </location>
</feature>
<feature type="compositionally biased region" description="Low complexity" evidence="8">
    <location>
        <begin position="114"/>
        <end position="147"/>
    </location>
</feature>
<dbReference type="InterPro" id="IPR015449">
    <property type="entry name" value="K_chnl_Ca-activ_SK"/>
</dbReference>
<keyword evidence="2" id="KW-0813">Transport</keyword>
<name>A0ABD2JUG0_HETSC</name>
<feature type="compositionally biased region" description="Low complexity" evidence="8">
    <location>
        <begin position="60"/>
        <end position="72"/>
    </location>
</feature>
<feature type="region of interest" description="Disordered" evidence="8">
    <location>
        <begin position="160"/>
        <end position="184"/>
    </location>
</feature>
<feature type="transmembrane region" description="Helical" evidence="9">
    <location>
        <begin position="811"/>
        <end position="828"/>
    </location>
</feature>
<sequence length="1040" mass="111824">MLWNNGKSDANQRSFDEKQSKNQRRTAQQGHNAKQYLQLPTVSALPTNAHQKRNSFHGYAPSASSADFSPSSADGPPALLVSMMNGPNSYGSSLLQLPNGHNWSAVGSHEKVISPSPSGTSLSPSMLRSQTQQQPTTATSLASATAPGTMPLRSAAFARTAKALQQNAQQQHNSTDSAPADAGISSEHKKRIELWAQTPSTAFHQSIDMRVSASDTACALSNSCGHIGADEAAAAACASGGRSGSINEGGGAPANGGELAAASGYHSERRSAICSGGTSRDHQGRHQQHGTASGTGSTHQMLMFCTASGCSGHAPCVGHRPPPLRSTQSSIDESSGGELGMPGQLRDTYLTEISREWMRMNGAIAPFRNILQQASSVTSTPLPNHRPMAQSPAAPAAAAAASTASAILSAKVAAAAAVDDELGSSGGSGSQTLVEAIQGSCHNLATVTAAATTEQRIVNQFVRSRELIGSANDMAGGCGGSGDAVIIIEPRAMSQKRYGRSRTPSGDPLLKKSLSLVLSDDLEAQRTGAVSAVPGGGSAGGGNAPSEKGGTGSVMMNNDGGSACSAKHSLAREKERGGRFIKRQQLFNKRRITSDYALFFAIFGIVLMIIENEFVYAGHSSVCLLLKVIILLSTVCLVGLVVKFHVHEIQIFMNANSAEDWQIALTFRKTMQIVVEIIACAICPLPTQIDVFVSTVNSDGHTVPMRMPLDVLFSILMFFRLYWLCRVMLLHSRLFTDAASRSIAGLNRVKTDAKFILKTLMTICPGTMLLLFTASLWMIGGYILRLCERHHELHEDASLLHNNMQANKHQSYLNSLWLIAVTFLSIGYGDIVPNTQCGRIMAVVTGILGTCTSSMVVAVIARKLELTRAEKHVHNFMIETQHTKQLKHIAANVLRETWLIYKHRCLVDKIEPSKIRHHQRKFLVAICALRKLKTSQRKLDENRISLGDVAKTTSHSHDLMREVQSTQEGLALRITAVEHQLSDIQREVGSIADMLRNALRPPSASLEFGSVQQNHHHQQQHNMELFPVRQRRKPSALADA</sequence>
<dbReference type="GO" id="GO:0034220">
    <property type="term" value="P:monoatomic ion transmembrane transport"/>
    <property type="evidence" value="ECO:0007669"/>
    <property type="project" value="UniProtKB-KW"/>
</dbReference>
<feature type="region of interest" description="Disordered" evidence="8">
    <location>
        <begin position="109"/>
        <end position="147"/>
    </location>
</feature>
<feature type="compositionally biased region" description="Polar residues" evidence="8">
    <location>
        <begin position="1"/>
        <end position="13"/>
    </location>
</feature>
<dbReference type="FunFam" id="1.10.287.70:FF:000183">
    <property type="entry name" value="KCNN (Potassium K ChaNNel, calcium activated)-Like"/>
    <property type="match status" value="1"/>
</dbReference>
<evidence type="ECO:0000256" key="2">
    <source>
        <dbReference type="ARBA" id="ARBA00022448"/>
    </source>
</evidence>
<evidence type="ECO:0000256" key="3">
    <source>
        <dbReference type="ARBA" id="ARBA00022692"/>
    </source>
</evidence>
<dbReference type="SMART" id="SM01053">
    <property type="entry name" value="CaMBD"/>
    <property type="match status" value="1"/>
</dbReference>
<dbReference type="Proteomes" id="UP001620645">
    <property type="component" value="Unassembled WGS sequence"/>
</dbReference>
<feature type="domain" description="Calmodulin-binding" evidence="10">
    <location>
        <begin position="879"/>
        <end position="955"/>
    </location>
</feature>
<reference evidence="11 12" key="1">
    <citation type="submission" date="2024-10" db="EMBL/GenBank/DDBJ databases">
        <authorList>
            <person name="Kim D."/>
        </authorList>
    </citation>
    <scope>NUCLEOTIDE SEQUENCE [LARGE SCALE GENOMIC DNA]</scope>
    <source>
        <strain evidence="11">Taebaek</strain>
    </source>
</reference>
<organism evidence="11 12">
    <name type="scientific">Heterodera schachtii</name>
    <name type="common">Sugarbeet cyst nematode worm</name>
    <name type="synonym">Tylenchus schachtii</name>
    <dbReference type="NCBI Taxonomy" id="97005"/>
    <lineage>
        <taxon>Eukaryota</taxon>
        <taxon>Metazoa</taxon>
        <taxon>Ecdysozoa</taxon>
        <taxon>Nematoda</taxon>
        <taxon>Chromadorea</taxon>
        <taxon>Rhabditida</taxon>
        <taxon>Tylenchina</taxon>
        <taxon>Tylenchomorpha</taxon>
        <taxon>Tylenchoidea</taxon>
        <taxon>Heteroderidae</taxon>
        <taxon>Heteroderinae</taxon>
        <taxon>Heterodera</taxon>
    </lineage>
</organism>
<feature type="region of interest" description="Disordered" evidence="8">
    <location>
        <begin position="1"/>
        <end position="38"/>
    </location>
</feature>
<dbReference type="EMBL" id="JBICCN010000095">
    <property type="protein sequence ID" value="KAL3094271.1"/>
    <property type="molecule type" value="Genomic_DNA"/>
</dbReference>
<feature type="transmembrane region" description="Helical" evidence="9">
    <location>
        <begin position="592"/>
        <end position="610"/>
    </location>
</feature>
<dbReference type="Gene3D" id="1.10.287.70">
    <property type="match status" value="2"/>
</dbReference>
<comment type="caution">
    <text evidence="11">The sequence shown here is derived from an EMBL/GenBank/DDBJ whole genome shotgun (WGS) entry which is preliminary data.</text>
</comment>
<dbReference type="PANTHER" id="PTHR10153">
    <property type="entry name" value="SMALL CONDUCTANCE CALCIUM-ACTIVATED POTASSIUM CHANNEL"/>
    <property type="match status" value="1"/>
</dbReference>
<evidence type="ECO:0000313" key="11">
    <source>
        <dbReference type="EMBL" id="KAL3094271.1"/>
    </source>
</evidence>
<dbReference type="Pfam" id="PF02888">
    <property type="entry name" value="CaMBD"/>
    <property type="match status" value="1"/>
</dbReference>
<evidence type="ECO:0000256" key="1">
    <source>
        <dbReference type="ARBA" id="ARBA00004141"/>
    </source>
</evidence>
<evidence type="ECO:0000256" key="7">
    <source>
        <dbReference type="ARBA" id="ARBA00023303"/>
    </source>
</evidence>
<feature type="region of interest" description="Disordered" evidence="8">
    <location>
        <begin position="530"/>
        <end position="550"/>
    </location>
</feature>
<dbReference type="Pfam" id="PF03530">
    <property type="entry name" value="SK_channel"/>
    <property type="match status" value="1"/>
</dbReference>
<gene>
    <name evidence="11" type="ORF">niasHS_004027</name>
</gene>
<feature type="transmembrane region" description="Helical" evidence="9">
    <location>
        <begin position="616"/>
        <end position="642"/>
    </location>
</feature>
<keyword evidence="7" id="KW-0407">Ion channel</keyword>
<evidence type="ECO:0000256" key="9">
    <source>
        <dbReference type="SAM" id="Phobius"/>
    </source>
</evidence>
<feature type="compositionally biased region" description="Polar residues" evidence="8">
    <location>
        <begin position="163"/>
        <end position="177"/>
    </location>
</feature>
<keyword evidence="12" id="KW-1185">Reference proteome</keyword>
<accession>A0ABD2JUG0</accession>
<dbReference type="SUPFAM" id="SSF81324">
    <property type="entry name" value="Voltage-gated potassium channels"/>
    <property type="match status" value="1"/>
</dbReference>
<evidence type="ECO:0000256" key="5">
    <source>
        <dbReference type="ARBA" id="ARBA00023065"/>
    </source>
</evidence>
<dbReference type="AlphaFoldDB" id="A0ABD2JUG0"/>
<dbReference type="InterPro" id="IPR013099">
    <property type="entry name" value="K_chnl_dom"/>
</dbReference>
<feature type="transmembrane region" description="Helical" evidence="9">
    <location>
        <begin position="840"/>
        <end position="861"/>
    </location>
</feature>
<feature type="region of interest" description="Disordered" evidence="8">
    <location>
        <begin position="52"/>
        <end position="72"/>
    </location>
</feature>
<proteinExistence type="predicted"/>